<protein>
    <submittedName>
        <fullName evidence="2">Putative nucleic acid-binding protein</fullName>
    </submittedName>
</protein>
<gene>
    <name evidence="2" type="ORF">GGQ93_002151</name>
</gene>
<organism evidence="2 3">
    <name type="scientific">Brevundimonas aurantiaca</name>
    <dbReference type="NCBI Taxonomy" id="74316"/>
    <lineage>
        <taxon>Bacteria</taxon>
        <taxon>Pseudomonadati</taxon>
        <taxon>Pseudomonadota</taxon>
        <taxon>Alphaproteobacteria</taxon>
        <taxon>Caulobacterales</taxon>
        <taxon>Caulobacteraceae</taxon>
        <taxon>Brevundimonas</taxon>
    </lineage>
</organism>
<keyword evidence="3" id="KW-1185">Reference proteome</keyword>
<sequence length="151" mass="16292">MRIALDTNVIVYAEGLNGPARRAAGRRLIDRLHADHELIVAAQCLGELHRVLTGKARMTPAMASEIADSWRRLAIVPATSEAVVFSAFELVATHPHQIWDAIILCAAAEAGCGLLLSEDMQDGFVYRGVTVANPFAETLHPLLASLLEIPS</sequence>
<evidence type="ECO:0000313" key="3">
    <source>
        <dbReference type="Proteomes" id="UP000527324"/>
    </source>
</evidence>
<dbReference type="EMBL" id="JACHOQ010000004">
    <property type="protein sequence ID" value="MBB5740433.1"/>
    <property type="molecule type" value="Genomic_DNA"/>
</dbReference>
<dbReference type="InterPro" id="IPR002716">
    <property type="entry name" value="PIN_dom"/>
</dbReference>
<evidence type="ECO:0000259" key="1">
    <source>
        <dbReference type="Pfam" id="PF01850"/>
    </source>
</evidence>
<dbReference type="RefSeq" id="WP_054764952.1">
    <property type="nucleotide sequence ID" value="NZ_CAJFZS010000002.1"/>
</dbReference>
<dbReference type="SUPFAM" id="SSF88723">
    <property type="entry name" value="PIN domain-like"/>
    <property type="match status" value="1"/>
</dbReference>
<accession>A0A7W9C7Z9</accession>
<dbReference type="AlphaFoldDB" id="A0A7W9C7Z9"/>
<feature type="domain" description="PIN" evidence="1">
    <location>
        <begin position="3"/>
        <end position="119"/>
    </location>
</feature>
<dbReference type="Pfam" id="PF01850">
    <property type="entry name" value="PIN"/>
    <property type="match status" value="1"/>
</dbReference>
<dbReference type="CDD" id="cd18692">
    <property type="entry name" value="PIN_VapC-like"/>
    <property type="match status" value="1"/>
</dbReference>
<dbReference type="InterPro" id="IPR029060">
    <property type="entry name" value="PIN-like_dom_sf"/>
</dbReference>
<dbReference type="Gene3D" id="3.40.50.1010">
    <property type="entry name" value="5'-nuclease"/>
    <property type="match status" value="1"/>
</dbReference>
<evidence type="ECO:0000313" key="2">
    <source>
        <dbReference type="EMBL" id="MBB5740433.1"/>
    </source>
</evidence>
<name>A0A7W9C7Z9_9CAUL</name>
<reference evidence="2 3" key="1">
    <citation type="submission" date="2020-08" db="EMBL/GenBank/DDBJ databases">
        <title>Genomic Encyclopedia of Type Strains, Phase IV (KMG-IV): sequencing the most valuable type-strain genomes for metagenomic binning, comparative biology and taxonomic classification.</title>
        <authorList>
            <person name="Goeker M."/>
        </authorList>
    </citation>
    <scope>NUCLEOTIDE SEQUENCE [LARGE SCALE GENOMIC DNA]</scope>
    <source>
        <strain evidence="2 3">DSM 4731</strain>
    </source>
</reference>
<dbReference type="Proteomes" id="UP000527324">
    <property type="component" value="Unassembled WGS sequence"/>
</dbReference>
<comment type="caution">
    <text evidence="2">The sequence shown here is derived from an EMBL/GenBank/DDBJ whole genome shotgun (WGS) entry which is preliminary data.</text>
</comment>
<proteinExistence type="predicted"/>